<dbReference type="AlphaFoldDB" id="A0A816CZ72"/>
<evidence type="ECO:0000313" key="3">
    <source>
        <dbReference type="EMBL" id="CAF1626522.1"/>
    </source>
</evidence>
<feature type="domain" description="Fatty acid desaturase" evidence="2">
    <location>
        <begin position="155"/>
        <end position="255"/>
    </location>
</feature>
<dbReference type="PANTHER" id="PTHR19353:SF19">
    <property type="entry name" value="DELTA(5) FATTY ACID DESATURASE C-RELATED"/>
    <property type="match status" value="1"/>
</dbReference>
<evidence type="ECO:0000256" key="1">
    <source>
        <dbReference type="SAM" id="Phobius"/>
    </source>
</evidence>
<dbReference type="GO" id="GO:0008610">
    <property type="term" value="P:lipid biosynthetic process"/>
    <property type="evidence" value="ECO:0007669"/>
    <property type="project" value="UniProtKB-ARBA"/>
</dbReference>
<organism evidence="3 4">
    <name type="scientific">Rotaria magnacalcarata</name>
    <dbReference type="NCBI Taxonomy" id="392030"/>
    <lineage>
        <taxon>Eukaryota</taxon>
        <taxon>Metazoa</taxon>
        <taxon>Spiralia</taxon>
        <taxon>Gnathifera</taxon>
        <taxon>Rotifera</taxon>
        <taxon>Eurotatoria</taxon>
        <taxon>Bdelloidea</taxon>
        <taxon>Philodinida</taxon>
        <taxon>Philodinidae</taxon>
        <taxon>Rotaria</taxon>
    </lineage>
</organism>
<dbReference type="GO" id="GO:0016717">
    <property type="term" value="F:oxidoreductase activity, acting on paired donors, with oxidation of a pair of donors resulting in the reduction of molecular oxygen to two molecules of water"/>
    <property type="evidence" value="ECO:0007669"/>
    <property type="project" value="TreeGrafter"/>
</dbReference>
<dbReference type="Proteomes" id="UP000663855">
    <property type="component" value="Unassembled WGS sequence"/>
</dbReference>
<name>A0A816CZ72_9BILA</name>
<keyword evidence="1" id="KW-0812">Transmembrane</keyword>
<dbReference type="Pfam" id="PF00487">
    <property type="entry name" value="FA_desaturase"/>
    <property type="match status" value="2"/>
</dbReference>
<reference evidence="3" key="1">
    <citation type="submission" date="2021-02" db="EMBL/GenBank/DDBJ databases">
        <authorList>
            <person name="Nowell W R."/>
        </authorList>
    </citation>
    <scope>NUCLEOTIDE SEQUENCE</scope>
</reference>
<dbReference type="GO" id="GO:0016020">
    <property type="term" value="C:membrane"/>
    <property type="evidence" value="ECO:0007669"/>
    <property type="project" value="TreeGrafter"/>
</dbReference>
<protein>
    <recommendedName>
        <fullName evidence="2">Fatty acid desaturase domain-containing protein</fullName>
    </recommendedName>
</protein>
<gene>
    <name evidence="3" type="ORF">CJN711_LOCUS38753</name>
</gene>
<feature type="transmembrane region" description="Helical" evidence="1">
    <location>
        <begin position="20"/>
        <end position="39"/>
    </location>
</feature>
<evidence type="ECO:0000259" key="2">
    <source>
        <dbReference type="Pfam" id="PF00487"/>
    </source>
</evidence>
<dbReference type="PANTHER" id="PTHR19353">
    <property type="entry name" value="FATTY ACID DESATURASE 2"/>
    <property type="match status" value="1"/>
</dbReference>
<keyword evidence="1" id="KW-1133">Transmembrane helix</keyword>
<dbReference type="EMBL" id="CAJNOV010019003">
    <property type="protein sequence ID" value="CAF1626522.1"/>
    <property type="molecule type" value="Genomic_DNA"/>
</dbReference>
<comment type="caution">
    <text evidence="3">The sequence shown here is derived from an EMBL/GenBank/DDBJ whole genome shotgun (WGS) entry which is preliminary data.</text>
</comment>
<dbReference type="InterPro" id="IPR005804">
    <property type="entry name" value="FA_desaturase_dom"/>
</dbReference>
<dbReference type="InterPro" id="IPR012171">
    <property type="entry name" value="Fatty_acid_desaturase"/>
</dbReference>
<keyword evidence="1" id="KW-0472">Membrane</keyword>
<accession>A0A816CZ72</accession>
<feature type="transmembrane region" description="Helical" evidence="1">
    <location>
        <begin position="158"/>
        <end position="180"/>
    </location>
</feature>
<sequence length="261" mass="31190">MMITESTNDHKLHYCPPKNYSKGLIIALFILSSFILCWYHALFQINFTKTSWFDIIGTFLILEFLYTGLFITCHDAMHGAICNRYRQLNHIIGHVCLSAYAWFDYRIMYEKHWLHHKHTGLVNEDPDYHDGRSIGFFAWYAHFLIGYTTKQQIYKMTVWITTLQVVFSVPLLNIIVYMLICGLCSSLRLFYFGTYIPHRPELVDGKFDEAVPWEKSKSASANRLVSFLCCYHFDYHWEHHRWPYAPWWDLWKCKELTKKIN</sequence>
<evidence type="ECO:0000313" key="4">
    <source>
        <dbReference type="Proteomes" id="UP000663855"/>
    </source>
</evidence>
<feature type="transmembrane region" description="Helical" evidence="1">
    <location>
        <begin position="51"/>
        <end position="71"/>
    </location>
</feature>
<proteinExistence type="predicted"/>
<feature type="domain" description="Fatty acid desaturase" evidence="2">
    <location>
        <begin position="52"/>
        <end position="150"/>
    </location>
</feature>